<feature type="transmembrane region" description="Helical" evidence="8">
    <location>
        <begin position="267"/>
        <end position="290"/>
    </location>
</feature>
<protein>
    <recommendedName>
        <fullName evidence="7">NADH-ubiquinone oxidoreductase chain 1</fullName>
        <ecNumber evidence="7">7.1.1.2</ecNumber>
    </recommendedName>
</protein>
<dbReference type="RefSeq" id="NP_696969.1">
    <property type="nucleotide sequence ID" value="NC_004309.1"/>
</dbReference>
<evidence type="ECO:0000256" key="5">
    <source>
        <dbReference type="ARBA" id="ARBA00023136"/>
    </source>
</evidence>
<dbReference type="InterPro" id="IPR001694">
    <property type="entry name" value="NADH_UbQ_OxRdtase_su1/FPO"/>
</dbReference>
<dbReference type="GO" id="GO:0008137">
    <property type="term" value="F:NADH dehydrogenase (ubiquinone) activity"/>
    <property type="evidence" value="ECO:0007669"/>
    <property type="project" value="UniProtKB-EC"/>
</dbReference>
<dbReference type="HAMAP" id="MF_01350">
    <property type="entry name" value="NDH1_NuoH"/>
    <property type="match status" value="1"/>
</dbReference>
<sequence>MTLNLILTIIEIILKILAIVVPVLIAVAYLTLAERKVLASMQLRKGPTAVGVFGLLQPLADGLKLFVKEAVLPTHANMIIFVVSPVAAFTLALISWAVIPYNEGKVIADVNIGLLYIFAVSSISVYAILMSGWASNSKYAFFGAIRAAAQMISYEVSMGLILLSVILCVGDINITSIVLAQKNIWFIIPLFPAFIMFLVSALAETNRAPFDLTEGESELVSGYNVEYSAIFFTLFFLAEYTHIIFMSILTSLLFFGGWLPPFDFFIFNLIPGEIWLALKTGFIIFVFVWVRATFPRFRYNTLMELMWKSYLPLSLGFLILTASILIAFNDYVQISKFINLLIY</sequence>
<dbReference type="Pfam" id="PF00146">
    <property type="entry name" value="NADHdh"/>
    <property type="match status" value="1"/>
</dbReference>
<comment type="catalytic activity">
    <reaction evidence="7">
        <text>a ubiquinone + NADH + 5 H(+)(in) = a ubiquinol + NAD(+) + 4 H(+)(out)</text>
        <dbReference type="Rhea" id="RHEA:29091"/>
        <dbReference type="Rhea" id="RHEA-COMP:9565"/>
        <dbReference type="Rhea" id="RHEA-COMP:9566"/>
        <dbReference type="ChEBI" id="CHEBI:15378"/>
        <dbReference type="ChEBI" id="CHEBI:16389"/>
        <dbReference type="ChEBI" id="CHEBI:17976"/>
        <dbReference type="ChEBI" id="CHEBI:57540"/>
        <dbReference type="ChEBI" id="CHEBI:57945"/>
        <dbReference type="EC" id="7.1.1.2"/>
    </reaction>
</comment>
<feature type="transmembrane region" description="Helical" evidence="8">
    <location>
        <begin position="78"/>
        <end position="101"/>
    </location>
</feature>
<dbReference type="STRING" id="81824.Q8HIU4"/>
<dbReference type="PROSITE" id="PS00667">
    <property type="entry name" value="COMPLEX1_ND1_1"/>
    <property type="match status" value="1"/>
</dbReference>
<dbReference type="GeneID" id="805260"/>
<keyword evidence="9" id="KW-0560">Oxidoreductase</keyword>
<dbReference type="GO" id="GO:0009060">
    <property type="term" value="P:aerobic respiration"/>
    <property type="evidence" value="ECO:0000318"/>
    <property type="project" value="GO_Central"/>
</dbReference>
<name>Q8HIU4_MONBE</name>
<feature type="transmembrane region" description="Helical" evidence="8">
    <location>
        <begin position="184"/>
        <end position="203"/>
    </location>
</feature>
<dbReference type="PANTHER" id="PTHR11432:SF3">
    <property type="entry name" value="NADH-UBIQUINONE OXIDOREDUCTASE CHAIN 1"/>
    <property type="match status" value="1"/>
</dbReference>
<organism evidence="9">
    <name type="scientific">Monosiga brevicollis</name>
    <name type="common">Choanoflagellate</name>
    <dbReference type="NCBI Taxonomy" id="81824"/>
    <lineage>
        <taxon>Eukaryota</taxon>
        <taxon>Choanoflagellata</taxon>
        <taxon>Craspedida</taxon>
        <taxon>Salpingoecidae</taxon>
        <taxon>Monosiga</taxon>
    </lineage>
</organism>
<keyword evidence="3 6" id="KW-0812">Transmembrane</keyword>
<dbReference type="EMBL" id="AF538053">
    <property type="protein sequence ID" value="AAN28340.1"/>
    <property type="molecule type" value="Genomic_DNA"/>
</dbReference>
<evidence type="ECO:0000313" key="9">
    <source>
        <dbReference type="EMBL" id="AAN28340.1"/>
    </source>
</evidence>
<accession>Q8HIU4</accession>
<reference evidence="9" key="2">
    <citation type="submission" date="2000-06" db="EMBL/GenBank/DDBJ databases">
        <authorList>
            <person name="Lang F.B."/>
            <person name="Bullerwell C."/>
        </authorList>
    </citation>
    <scope>NUCLEOTIDE SEQUENCE</scope>
    <source>
        <strain evidence="9">ATCC 50154</strain>
    </source>
</reference>
<dbReference type="EC" id="7.1.1.2" evidence="7"/>
<keyword evidence="5 8" id="KW-0472">Membrane</keyword>
<geneLocation type="mitochondrion" evidence="9"/>
<reference evidence="9" key="3">
    <citation type="journal article" date="2002" name="Curr. Biol.">
        <title>The closest unicellular relatives of animals.</title>
        <authorList>
            <person name="Lang B.F."/>
            <person name="O'Kelly C."/>
            <person name="Nerad T."/>
            <person name="Gray M.W."/>
            <person name="Burger G."/>
        </authorList>
    </citation>
    <scope>NUCLEOTIDE SEQUENCE</scope>
    <source>
        <strain evidence="9">ATCC 50154</strain>
    </source>
</reference>
<evidence type="ECO:0000256" key="1">
    <source>
        <dbReference type="ARBA" id="ARBA00004141"/>
    </source>
</evidence>
<dbReference type="FunCoup" id="Q8HIU4">
    <property type="interactions" value="227"/>
</dbReference>
<comment type="subcellular location">
    <subcellularLocation>
        <location evidence="1">Membrane</location>
        <topology evidence="1">Multi-pass membrane protein</topology>
    </subcellularLocation>
    <subcellularLocation>
        <location evidence="6">Mitochondrion inner membrane</location>
        <topology evidence="6">Multi-pass membrane protein</topology>
    </subcellularLocation>
</comment>
<dbReference type="GO" id="GO:0016491">
    <property type="term" value="F:oxidoreductase activity"/>
    <property type="evidence" value="ECO:0007669"/>
    <property type="project" value="UniProtKB-KW"/>
</dbReference>
<dbReference type="PANTHER" id="PTHR11432">
    <property type="entry name" value="NADH DEHYDROGENASE SUBUNIT 1"/>
    <property type="match status" value="1"/>
</dbReference>
<dbReference type="PROSITE" id="PS00668">
    <property type="entry name" value="COMPLEX1_ND1_2"/>
    <property type="match status" value="1"/>
</dbReference>
<keyword evidence="7 9" id="KW-0496">Mitochondrion</keyword>
<reference evidence="9" key="1">
    <citation type="journal article" date="2000" name="Trends Biochem. Sci.">
        <title>A novel motif for identifying rps3 homologs in fungal mitochondrial genomes.</title>
        <authorList>
            <person name="Bullerwell C.E."/>
            <person name="Burger G."/>
            <person name="Lang B.F."/>
        </authorList>
    </citation>
    <scope>NUCLEOTIDE SEQUENCE</scope>
    <source>
        <strain evidence="9">ATCC 50154</strain>
    </source>
</reference>
<dbReference type="NCBIfam" id="NF004741">
    <property type="entry name" value="PRK06076.1-2"/>
    <property type="match status" value="1"/>
</dbReference>
<evidence type="ECO:0000256" key="7">
    <source>
        <dbReference type="RuleBase" id="RU000473"/>
    </source>
</evidence>
<keyword evidence="7" id="KW-0830">Ubiquinone</keyword>
<evidence type="ECO:0000256" key="2">
    <source>
        <dbReference type="ARBA" id="ARBA00010535"/>
    </source>
</evidence>
<gene>
    <name evidence="9" type="primary">nad1</name>
</gene>
<feature type="transmembrane region" description="Helical" evidence="8">
    <location>
        <begin position="310"/>
        <end position="328"/>
    </location>
</feature>
<evidence type="ECO:0000256" key="4">
    <source>
        <dbReference type="ARBA" id="ARBA00022989"/>
    </source>
</evidence>
<dbReference type="GO" id="GO:0005743">
    <property type="term" value="C:mitochondrial inner membrane"/>
    <property type="evidence" value="ECO:0007669"/>
    <property type="project" value="UniProtKB-SubCell"/>
</dbReference>
<keyword evidence="4 8" id="KW-1133">Transmembrane helix</keyword>
<feature type="transmembrane region" description="Helical" evidence="8">
    <location>
        <begin position="12"/>
        <end position="32"/>
    </location>
</feature>
<proteinExistence type="inferred from homology"/>
<comment type="similarity">
    <text evidence="2 6">Belongs to the complex I subunit 1 family.</text>
</comment>
<evidence type="ECO:0000256" key="8">
    <source>
        <dbReference type="SAM" id="Phobius"/>
    </source>
</evidence>
<dbReference type="AlphaFoldDB" id="Q8HIU4"/>
<dbReference type="InParanoid" id="Q8HIU4"/>
<feature type="transmembrane region" description="Helical" evidence="8">
    <location>
        <begin position="113"/>
        <end position="134"/>
    </location>
</feature>
<feature type="transmembrane region" description="Helical" evidence="8">
    <location>
        <begin position="154"/>
        <end position="172"/>
    </location>
</feature>
<evidence type="ECO:0000256" key="6">
    <source>
        <dbReference type="RuleBase" id="RU000471"/>
    </source>
</evidence>
<feature type="transmembrane region" description="Helical" evidence="8">
    <location>
        <begin position="229"/>
        <end position="255"/>
    </location>
</feature>
<keyword evidence="6" id="KW-0520">NAD</keyword>
<dbReference type="InterPro" id="IPR018086">
    <property type="entry name" value="NADH_UbQ_OxRdtase_su1_CS"/>
</dbReference>
<evidence type="ECO:0000256" key="3">
    <source>
        <dbReference type="ARBA" id="ARBA00022692"/>
    </source>
</evidence>
<dbReference type="GO" id="GO:0045271">
    <property type="term" value="C:respiratory chain complex I"/>
    <property type="evidence" value="ECO:0000318"/>
    <property type="project" value="GO_Central"/>
</dbReference>